<dbReference type="Proteomes" id="UP000663868">
    <property type="component" value="Unassembled WGS sequence"/>
</dbReference>
<accession>A0A820JHR2</accession>
<comment type="caution">
    <text evidence="1">The sequence shown here is derived from an EMBL/GenBank/DDBJ whole genome shotgun (WGS) entry which is preliminary data.</text>
</comment>
<dbReference type="AlphaFoldDB" id="A0A820JHR2"/>
<evidence type="ECO:0000313" key="1">
    <source>
        <dbReference type="EMBL" id="CAF4321976.1"/>
    </source>
</evidence>
<protein>
    <submittedName>
        <fullName evidence="1">Uncharacterized protein</fullName>
    </submittedName>
</protein>
<dbReference type="EMBL" id="CAJOBB010015889">
    <property type="protein sequence ID" value="CAF4321976.1"/>
    <property type="molecule type" value="Genomic_DNA"/>
</dbReference>
<evidence type="ECO:0000313" key="2">
    <source>
        <dbReference type="Proteomes" id="UP000663868"/>
    </source>
</evidence>
<gene>
    <name evidence="1" type="ORF">KXQ929_LOCUS46676</name>
</gene>
<sequence>MSQDLGSTICTFTIKLHNLEVPIIFVAWRGRSSFRPFVSHSSRKFYLSLLNIDHSTINDIIEKLTIEEKASNEPRIEGKTNNEPKIEDS</sequence>
<reference evidence="1" key="1">
    <citation type="submission" date="2021-02" db="EMBL/GenBank/DDBJ databases">
        <authorList>
            <person name="Nowell W R."/>
        </authorList>
    </citation>
    <scope>NUCLEOTIDE SEQUENCE</scope>
</reference>
<name>A0A820JHR2_9BILA</name>
<proteinExistence type="predicted"/>
<organism evidence="1 2">
    <name type="scientific">Adineta steineri</name>
    <dbReference type="NCBI Taxonomy" id="433720"/>
    <lineage>
        <taxon>Eukaryota</taxon>
        <taxon>Metazoa</taxon>
        <taxon>Spiralia</taxon>
        <taxon>Gnathifera</taxon>
        <taxon>Rotifera</taxon>
        <taxon>Eurotatoria</taxon>
        <taxon>Bdelloidea</taxon>
        <taxon>Adinetida</taxon>
        <taxon>Adinetidae</taxon>
        <taxon>Adineta</taxon>
    </lineage>
</organism>